<protein>
    <submittedName>
        <fullName evidence="3">Uncharacterized protein LOC100902643</fullName>
    </submittedName>
</protein>
<reference evidence="3" key="1">
    <citation type="submission" date="2025-08" db="UniProtKB">
        <authorList>
            <consortium name="RefSeq"/>
        </authorList>
    </citation>
    <scope>IDENTIFICATION</scope>
</reference>
<organism evidence="2 3">
    <name type="scientific">Galendromus occidentalis</name>
    <name type="common">western predatory mite</name>
    <dbReference type="NCBI Taxonomy" id="34638"/>
    <lineage>
        <taxon>Eukaryota</taxon>
        <taxon>Metazoa</taxon>
        <taxon>Ecdysozoa</taxon>
        <taxon>Arthropoda</taxon>
        <taxon>Chelicerata</taxon>
        <taxon>Arachnida</taxon>
        <taxon>Acari</taxon>
        <taxon>Parasitiformes</taxon>
        <taxon>Mesostigmata</taxon>
        <taxon>Gamasina</taxon>
        <taxon>Phytoseioidea</taxon>
        <taxon>Phytoseiidae</taxon>
        <taxon>Typhlodrominae</taxon>
        <taxon>Galendromus</taxon>
    </lineage>
</organism>
<keyword evidence="1" id="KW-1133">Transmembrane helix</keyword>
<evidence type="ECO:0000313" key="2">
    <source>
        <dbReference type="Proteomes" id="UP000694867"/>
    </source>
</evidence>
<dbReference type="RefSeq" id="XP_003744289.1">
    <property type="nucleotide sequence ID" value="XM_003744241.2"/>
</dbReference>
<feature type="transmembrane region" description="Helical" evidence="1">
    <location>
        <begin position="122"/>
        <end position="141"/>
    </location>
</feature>
<keyword evidence="1" id="KW-0812">Transmembrane</keyword>
<name>A0AAJ6QUG6_9ACAR</name>
<dbReference type="KEGG" id="goe:100902643"/>
<evidence type="ECO:0000313" key="3">
    <source>
        <dbReference type="RefSeq" id="XP_003744289.1"/>
    </source>
</evidence>
<proteinExistence type="predicted"/>
<keyword evidence="1" id="KW-0472">Membrane</keyword>
<keyword evidence="2" id="KW-1185">Reference proteome</keyword>
<accession>A0AAJ6QUG6</accession>
<evidence type="ECO:0000256" key="1">
    <source>
        <dbReference type="SAM" id="Phobius"/>
    </source>
</evidence>
<dbReference type="GeneID" id="100902643"/>
<dbReference type="AlphaFoldDB" id="A0AAJ6QUG6"/>
<gene>
    <name evidence="3" type="primary">LOC100902643</name>
</gene>
<sequence>MSSEDLDEGVMPVAFSDSDWERINYEEDSPILERSSKITEIIDEDGIGPCETPEYDLLYGSDNEDATNIDFRHSGGFKSRSGFDLDSWLSDSARLRLEALRARVFDNPYYCKFIKGNCMKQAALFTSLAVMFLPLILMVLFTVMSISLVVSLCLFIPVVALCTGVVLTIMWNVWVSVPLFLMLAAVWIGADIFEKLFKAPKKIVPNRPQEK</sequence>
<feature type="transmembrane region" description="Helical" evidence="1">
    <location>
        <begin position="173"/>
        <end position="193"/>
    </location>
</feature>
<feature type="transmembrane region" description="Helical" evidence="1">
    <location>
        <begin position="148"/>
        <end position="167"/>
    </location>
</feature>
<dbReference type="Proteomes" id="UP000694867">
    <property type="component" value="Unplaced"/>
</dbReference>